<proteinExistence type="predicted"/>
<gene>
    <name evidence="2" type="ORF">OCOJLMKI_2722</name>
</gene>
<keyword evidence="3" id="KW-1185">Reference proteome</keyword>
<reference evidence="2" key="1">
    <citation type="journal article" date="2021" name="Front. Microbiol.">
        <title>Comprehensive Comparative Genomics and Phenotyping of Methylobacterium Species.</title>
        <authorList>
            <person name="Alessa O."/>
            <person name="Ogura Y."/>
            <person name="Fujitani Y."/>
            <person name="Takami H."/>
            <person name="Hayashi T."/>
            <person name="Sahin N."/>
            <person name="Tani A."/>
        </authorList>
    </citation>
    <scope>NUCLEOTIDE SEQUENCE</scope>
    <source>
        <strain evidence="2">DSM 19015</strain>
    </source>
</reference>
<protein>
    <recommendedName>
        <fullName evidence="4">MazF family transcriptional regulator</fullName>
    </recommendedName>
</protein>
<evidence type="ECO:0000313" key="3">
    <source>
        <dbReference type="Proteomes" id="UP001055125"/>
    </source>
</evidence>
<feature type="region of interest" description="Disordered" evidence="1">
    <location>
        <begin position="51"/>
        <end position="79"/>
    </location>
</feature>
<dbReference type="Proteomes" id="UP001055125">
    <property type="component" value="Unassembled WGS sequence"/>
</dbReference>
<dbReference type="EMBL" id="BPQP01000038">
    <property type="protein sequence ID" value="GJD95509.1"/>
    <property type="molecule type" value="Genomic_DNA"/>
</dbReference>
<dbReference type="InterPro" id="IPR037914">
    <property type="entry name" value="SpoVT-AbrB_sf"/>
</dbReference>
<evidence type="ECO:0008006" key="4">
    <source>
        <dbReference type="Google" id="ProtNLM"/>
    </source>
</evidence>
<evidence type="ECO:0000313" key="2">
    <source>
        <dbReference type="EMBL" id="GJD95509.1"/>
    </source>
</evidence>
<evidence type="ECO:0000256" key="1">
    <source>
        <dbReference type="SAM" id="MobiDB-lite"/>
    </source>
</evidence>
<name>A0ABQ4RZ72_9HYPH</name>
<reference evidence="2" key="2">
    <citation type="submission" date="2021-08" db="EMBL/GenBank/DDBJ databases">
        <authorList>
            <person name="Tani A."/>
            <person name="Ola A."/>
            <person name="Ogura Y."/>
            <person name="Katsura K."/>
            <person name="Hayashi T."/>
        </authorList>
    </citation>
    <scope>NUCLEOTIDE SEQUENCE</scope>
    <source>
        <strain evidence="2">DSM 19015</strain>
    </source>
</reference>
<accession>A0ABQ4RZ72</accession>
<comment type="caution">
    <text evidence="2">The sequence shown here is derived from an EMBL/GenBank/DDBJ whole genome shotgun (WGS) entry which is preliminary data.</text>
</comment>
<sequence length="79" mass="8975">MEAKVVRWGDDLAVKLSSEEVRALGLSEGQIVEVTPKRRRITADEMFAEMRRLGPAHEPEMIDWGPDRGSEIIDDNDPR</sequence>
<organism evidence="2 3">
    <name type="scientific">Methylobacterium iners</name>
    <dbReference type="NCBI Taxonomy" id="418707"/>
    <lineage>
        <taxon>Bacteria</taxon>
        <taxon>Pseudomonadati</taxon>
        <taxon>Pseudomonadota</taxon>
        <taxon>Alphaproteobacteria</taxon>
        <taxon>Hyphomicrobiales</taxon>
        <taxon>Methylobacteriaceae</taxon>
        <taxon>Methylobacterium</taxon>
    </lineage>
</organism>
<dbReference type="Gene3D" id="2.10.260.10">
    <property type="match status" value="1"/>
</dbReference>
<dbReference type="SUPFAM" id="SSF89447">
    <property type="entry name" value="AbrB/MazE/MraZ-like"/>
    <property type="match status" value="1"/>
</dbReference>
<dbReference type="RefSeq" id="WP_238244650.1">
    <property type="nucleotide sequence ID" value="NZ_BPQP01000038.1"/>
</dbReference>